<gene>
    <name evidence="5" type="ORF">S01H1_05305</name>
</gene>
<dbReference type="AlphaFoldDB" id="X0T8V1"/>
<dbReference type="PROSITE" id="PS51149">
    <property type="entry name" value="GLY_RADICAL_2"/>
    <property type="match status" value="1"/>
</dbReference>
<protein>
    <recommendedName>
        <fullName evidence="6">PFL domain-containing protein</fullName>
    </recommendedName>
</protein>
<dbReference type="Pfam" id="PF02901">
    <property type="entry name" value="PFL-like"/>
    <property type="match status" value="1"/>
</dbReference>
<dbReference type="SUPFAM" id="SSF51998">
    <property type="entry name" value="PFL-like glycyl radical enzymes"/>
    <property type="match status" value="1"/>
</dbReference>
<evidence type="ECO:0000313" key="5">
    <source>
        <dbReference type="EMBL" id="GAF72480.1"/>
    </source>
</evidence>
<dbReference type="InterPro" id="IPR051215">
    <property type="entry name" value="GRE"/>
</dbReference>
<evidence type="ECO:0000256" key="2">
    <source>
        <dbReference type="ARBA" id="ARBA00023239"/>
    </source>
</evidence>
<dbReference type="PROSITE" id="PS51554">
    <property type="entry name" value="PFL"/>
    <property type="match status" value="1"/>
</dbReference>
<reference evidence="5" key="1">
    <citation type="journal article" date="2014" name="Front. Microbiol.">
        <title>High frequency of phylogenetically diverse reductive dehalogenase-homologous genes in deep subseafloor sedimentary metagenomes.</title>
        <authorList>
            <person name="Kawai M."/>
            <person name="Futagami T."/>
            <person name="Toyoda A."/>
            <person name="Takaki Y."/>
            <person name="Nishi S."/>
            <person name="Hori S."/>
            <person name="Arai W."/>
            <person name="Tsubouchi T."/>
            <person name="Morono Y."/>
            <person name="Uchiyama I."/>
            <person name="Ito T."/>
            <person name="Fujiyama A."/>
            <person name="Inagaki F."/>
            <person name="Takami H."/>
        </authorList>
    </citation>
    <scope>NUCLEOTIDE SEQUENCE</scope>
    <source>
        <strain evidence="5">Expedition CK06-06</strain>
    </source>
</reference>
<accession>X0T8V1</accession>
<comment type="caution">
    <text evidence="5">The sequence shown here is derived from an EMBL/GenBank/DDBJ whole genome shotgun (WGS) entry which is preliminary data.</text>
</comment>
<feature type="non-terminal residue" evidence="5">
    <location>
        <position position="491"/>
    </location>
</feature>
<evidence type="ECO:0000259" key="3">
    <source>
        <dbReference type="PROSITE" id="PS51149"/>
    </source>
</evidence>
<evidence type="ECO:0000259" key="4">
    <source>
        <dbReference type="PROSITE" id="PS51554"/>
    </source>
</evidence>
<dbReference type="InterPro" id="IPR001150">
    <property type="entry name" value="Gly_radical"/>
</dbReference>
<dbReference type="Pfam" id="PF01228">
    <property type="entry name" value="Gly_radical"/>
    <property type="match status" value="1"/>
</dbReference>
<keyword evidence="2" id="KW-0456">Lyase</keyword>
<feature type="domain" description="PFL" evidence="4">
    <location>
        <begin position="1"/>
        <end position="421"/>
    </location>
</feature>
<keyword evidence="1" id="KW-0556">Organic radical</keyword>
<dbReference type="GO" id="GO:0005829">
    <property type="term" value="C:cytosol"/>
    <property type="evidence" value="ECO:0007669"/>
    <property type="project" value="TreeGrafter"/>
</dbReference>
<dbReference type="InterPro" id="IPR004184">
    <property type="entry name" value="PFL_dom"/>
</dbReference>
<evidence type="ECO:0000256" key="1">
    <source>
        <dbReference type="ARBA" id="ARBA00022818"/>
    </source>
</evidence>
<name>X0T8V1_9ZZZZ</name>
<dbReference type="PANTHER" id="PTHR43641:SF2">
    <property type="entry name" value="DEHYDRATASE YBIW-RELATED"/>
    <property type="match status" value="1"/>
</dbReference>
<evidence type="ECO:0008006" key="6">
    <source>
        <dbReference type="Google" id="ProtNLM"/>
    </source>
</evidence>
<organism evidence="5">
    <name type="scientific">marine sediment metagenome</name>
    <dbReference type="NCBI Taxonomy" id="412755"/>
    <lineage>
        <taxon>unclassified sequences</taxon>
        <taxon>metagenomes</taxon>
        <taxon>ecological metagenomes</taxon>
    </lineage>
</organism>
<feature type="non-terminal residue" evidence="5">
    <location>
        <position position="1"/>
    </location>
</feature>
<dbReference type="EMBL" id="BARS01002767">
    <property type="protein sequence ID" value="GAF72480.1"/>
    <property type="molecule type" value="Genomic_DNA"/>
</dbReference>
<dbReference type="GO" id="GO:0016829">
    <property type="term" value="F:lyase activity"/>
    <property type="evidence" value="ECO:0007669"/>
    <property type="project" value="UniProtKB-KW"/>
</dbReference>
<dbReference type="Gene3D" id="3.20.70.20">
    <property type="match status" value="1"/>
</dbReference>
<feature type="domain" description="Glycine radical" evidence="3">
    <location>
        <begin position="428"/>
        <end position="491"/>
    </location>
</feature>
<proteinExistence type="predicted"/>
<sequence>GEMMDNFTKGTAESFYEAIQLIHFTQNIINIIYQRSVVALGRLDQILWPYYKNDLEKEKITRDFALELIEELNLKLTWNVTLLPTDYTTVANALGQNTQTITISGVDKDGNDVTNEVSYLFLEAYKNIKAFTTDLSIRVHKKAPERFLKNALKVFQSTSGIAFYNDDIIIPAMIKTGYTIEDARDYAIIGCVEPSSQGNTFAATGRIFINLPGVLELTLNNGYCNLTQRISGLETGDPINFTTYNEFYNALTRQLRYNIEKSVKIAQIGDEETMKFFPQPFVSAIIDGCIEKGKDYTAGGAKYNFSSITAYGFATLVDSLYNIKMAVYEDKLISLPNLIQILNSNFDEHEELRQRLINKYDKWGNDIEEIDKLANELWNLFCSEVVNHKCMRDGHYNPGAYSMGVHVIEGLFTRASADGRKATQPLSNSLSPVNRVEKNGLTATLNSIAKLNYELATNGVAVNVRLHPQNLEGDENLEKLYYLLKGYFKSG</sequence>
<dbReference type="PANTHER" id="PTHR43641">
    <property type="entry name" value="FORMATE ACETYLTRANSFERASE 3-RELATED"/>
    <property type="match status" value="1"/>
</dbReference>